<gene>
    <name evidence="5" type="ordered locus">Desdi_3148</name>
</gene>
<dbReference type="RefSeq" id="WP_015263509.1">
    <property type="nucleotide sequence ID" value="NC_019903.1"/>
</dbReference>
<dbReference type="KEGG" id="ddl:Desdi_3148"/>
<keyword evidence="6" id="KW-1185">Reference proteome</keyword>
<organism evidence="5 6">
    <name type="scientific">Desulfitobacterium dichloroeliminans (strain LMG P-21439 / DCA1)</name>
    <dbReference type="NCBI Taxonomy" id="871963"/>
    <lineage>
        <taxon>Bacteria</taxon>
        <taxon>Bacillati</taxon>
        <taxon>Bacillota</taxon>
        <taxon>Clostridia</taxon>
        <taxon>Eubacteriales</taxon>
        <taxon>Desulfitobacteriaceae</taxon>
        <taxon>Desulfitobacterium</taxon>
    </lineage>
</organism>
<reference evidence="6" key="1">
    <citation type="submission" date="2012-02" db="EMBL/GenBank/DDBJ databases">
        <title>Complete sequence of Desulfitobacterium dichloroeliminans LMG P-21439.</title>
        <authorList>
            <person name="Lucas S."/>
            <person name="Han J."/>
            <person name="Lapidus A."/>
            <person name="Cheng J.-F."/>
            <person name="Goodwin L."/>
            <person name="Pitluck S."/>
            <person name="Peters L."/>
            <person name="Ovchinnikova G."/>
            <person name="Teshima H."/>
            <person name="Detter J.C."/>
            <person name="Han C."/>
            <person name="Tapia R."/>
            <person name="Land M."/>
            <person name="Hauser L."/>
            <person name="Kyrpides N."/>
            <person name="Ivanova N."/>
            <person name="Pagani I."/>
            <person name="Kruse T."/>
            <person name="de Vos W.M."/>
            <person name="Boon N."/>
            <person name="Smidt H."/>
            <person name="Woyke T."/>
        </authorList>
    </citation>
    <scope>NUCLEOTIDE SEQUENCE [LARGE SCALE GENOMIC DNA]</scope>
    <source>
        <strain evidence="6">LMG P-21439 / DCA1</strain>
    </source>
</reference>
<keyword evidence="3" id="KW-0472">Membrane</keyword>
<dbReference type="InterPro" id="IPR016047">
    <property type="entry name" value="M23ase_b-sheet_dom"/>
</dbReference>
<dbReference type="Proteomes" id="UP000010797">
    <property type="component" value="Chromosome"/>
</dbReference>
<evidence type="ECO:0000259" key="4">
    <source>
        <dbReference type="Pfam" id="PF01551"/>
    </source>
</evidence>
<evidence type="ECO:0000256" key="1">
    <source>
        <dbReference type="ARBA" id="ARBA00022729"/>
    </source>
</evidence>
<feature type="region of interest" description="Disordered" evidence="2">
    <location>
        <begin position="118"/>
        <end position="146"/>
    </location>
</feature>
<dbReference type="eggNOG" id="COG0739">
    <property type="taxonomic scope" value="Bacteria"/>
</dbReference>
<protein>
    <submittedName>
        <fullName evidence="5">Metalloendopeptidase-like membrane protein</fullName>
    </submittedName>
</protein>
<proteinExistence type="predicted"/>
<dbReference type="Gene3D" id="2.70.70.10">
    <property type="entry name" value="Glucose Permease (Domain IIA)"/>
    <property type="match status" value="1"/>
</dbReference>
<dbReference type="AlphaFoldDB" id="L0F9S3"/>
<dbReference type="Pfam" id="PF01551">
    <property type="entry name" value="Peptidase_M23"/>
    <property type="match status" value="1"/>
</dbReference>
<evidence type="ECO:0000313" key="6">
    <source>
        <dbReference type="Proteomes" id="UP000010797"/>
    </source>
</evidence>
<dbReference type="OrthoDB" id="9814460at2"/>
<keyword evidence="1" id="KW-0732">Signal</keyword>
<dbReference type="STRING" id="871963.Desdi_3148"/>
<evidence type="ECO:0000313" key="5">
    <source>
        <dbReference type="EMBL" id="AGA70549.1"/>
    </source>
</evidence>
<accession>L0F9S3</accession>
<dbReference type="SUPFAM" id="SSF51261">
    <property type="entry name" value="Duplicated hybrid motif"/>
    <property type="match status" value="1"/>
</dbReference>
<evidence type="ECO:0000256" key="2">
    <source>
        <dbReference type="SAM" id="MobiDB-lite"/>
    </source>
</evidence>
<keyword evidence="3" id="KW-0812">Transmembrane</keyword>
<dbReference type="CDD" id="cd12797">
    <property type="entry name" value="M23_peptidase"/>
    <property type="match status" value="1"/>
</dbReference>
<feature type="transmembrane region" description="Helical" evidence="3">
    <location>
        <begin position="29"/>
        <end position="51"/>
    </location>
</feature>
<dbReference type="EMBL" id="CP003344">
    <property type="protein sequence ID" value="AGA70549.1"/>
    <property type="molecule type" value="Genomic_DNA"/>
</dbReference>
<feature type="compositionally biased region" description="Polar residues" evidence="2">
    <location>
        <begin position="118"/>
        <end position="131"/>
    </location>
</feature>
<keyword evidence="3" id="KW-1133">Transmembrane helix</keyword>
<sequence>MKNKYTFLMIPPDHGPTKQFQVTHKGKQLIISGICTLSLLFVGMFSFNLYLSKTVDSQEAQLAAIEELKQENLAKDQEIAQLKAQSQQVVKDMATMQELELRLTSILKIDPAESSTFSTTGNTLSASSTISRGAPAPTTPAPTISDPQQISRELKLLENYYALAVEHQEEIDRTPSILPLKVDFDIASEFGYRRNPFGGWSKEFHNGVDMPCDYGTEVYATASGIVTVSTFDRVYGRLIEIDHGRGVETIYAHNSRLLVKVGDKIEKGELIAYSGNSGRSTGSHLHYGARINGVTVDPLQFTDFTKEQ</sequence>
<dbReference type="GO" id="GO:0004222">
    <property type="term" value="F:metalloendopeptidase activity"/>
    <property type="evidence" value="ECO:0007669"/>
    <property type="project" value="TreeGrafter"/>
</dbReference>
<dbReference type="InterPro" id="IPR011055">
    <property type="entry name" value="Dup_hybrid_motif"/>
</dbReference>
<dbReference type="HOGENOM" id="CLU_029425_2_4_9"/>
<evidence type="ECO:0000256" key="3">
    <source>
        <dbReference type="SAM" id="Phobius"/>
    </source>
</evidence>
<dbReference type="PANTHER" id="PTHR21666">
    <property type="entry name" value="PEPTIDASE-RELATED"/>
    <property type="match status" value="1"/>
</dbReference>
<dbReference type="InterPro" id="IPR050570">
    <property type="entry name" value="Cell_wall_metabolism_enzyme"/>
</dbReference>
<name>L0F9S3_DESDL</name>
<dbReference type="PANTHER" id="PTHR21666:SF289">
    <property type="entry name" value="L-ALA--D-GLU ENDOPEPTIDASE"/>
    <property type="match status" value="1"/>
</dbReference>
<feature type="domain" description="M23ase beta-sheet core" evidence="4">
    <location>
        <begin position="204"/>
        <end position="298"/>
    </location>
</feature>